<feature type="region of interest" description="Disordered" evidence="1">
    <location>
        <begin position="1"/>
        <end position="27"/>
    </location>
</feature>
<gene>
    <name evidence="2" type="ORF">CSUI_011025</name>
</gene>
<comment type="caution">
    <text evidence="2">The sequence shown here is derived from an EMBL/GenBank/DDBJ whole genome shotgun (WGS) entry which is preliminary data.</text>
</comment>
<accession>A0A2C6KFH2</accession>
<dbReference type="Proteomes" id="UP000221165">
    <property type="component" value="Unassembled WGS sequence"/>
</dbReference>
<dbReference type="AlphaFoldDB" id="A0A2C6KFH2"/>
<proteinExistence type="predicted"/>
<dbReference type="GeneID" id="94434337"/>
<evidence type="ECO:0000313" key="3">
    <source>
        <dbReference type="Proteomes" id="UP000221165"/>
    </source>
</evidence>
<dbReference type="EMBL" id="MIGC01009354">
    <property type="protein sequence ID" value="PHJ15164.1"/>
    <property type="molecule type" value="Genomic_DNA"/>
</dbReference>
<evidence type="ECO:0000313" key="2">
    <source>
        <dbReference type="EMBL" id="PHJ15164.1"/>
    </source>
</evidence>
<sequence>MRKIYDSSGEYVGKASGPPPALCLQDPRGVAADRGRGAIRYQDHSVADALPRVSRSRVRKGEGFLKNDGNSLNSNYFFAPFGMPTQAD</sequence>
<keyword evidence="3" id="KW-1185">Reference proteome</keyword>
<reference evidence="2 3" key="1">
    <citation type="journal article" date="2017" name="Int. J. Parasitol.">
        <title>The genome of the protozoan parasite Cystoisospora suis and a reverse vaccinology approach to identify vaccine candidates.</title>
        <authorList>
            <person name="Palmieri N."/>
            <person name="Shrestha A."/>
            <person name="Ruttkowski B."/>
            <person name="Beck T."/>
            <person name="Vogl C."/>
            <person name="Tomley F."/>
            <person name="Blake D.P."/>
            <person name="Joachim A."/>
        </authorList>
    </citation>
    <scope>NUCLEOTIDE SEQUENCE [LARGE SCALE GENOMIC DNA]</scope>
    <source>
        <strain evidence="2 3">Wien I</strain>
    </source>
</reference>
<dbReference type="VEuPathDB" id="ToxoDB:CSUI_011025"/>
<evidence type="ECO:0000256" key="1">
    <source>
        <dbReference type="SAM" id="MobiDB-lite"/>
    </source>
</evidence>
<protein>
    <submittedName>
        <fullName evidence="2">Uncharacterized protein</fullName>
    </submittedName>
</protein>
<dbReference type="RefSeq" id="XP_067916898.1">
    <property type="nucleotide sequence ID" value="XM_068071126.1"/>
</dbReference>
<name>A0A2C6KFH2_9APIC</name>
<organism evidence="2 3">
    <name type="scientific">Cystoisospora suis</name>
    <dbReference type="NCBI Taxonomy" id="483139"/>
    <lineage>
        <taxon>Eukaryota</taxon>
        <taxon>Sar</taxon>
        <taxon>Alveolata</taxon>
        <taxon>Apicomplexa</taxon>
        <taxon>Conoidasida</taxon>
        <taxon>Coccidia</taxon>
        <taxon>Eucoccidiorida</taxon>
        <taxon>Eimeriorina</taxon>
        <taxon>Sarcocystidae</taxon>
        <taxon>Cystoisospora</taxon>
    </lineage>
</organism>
<feature type="non-terminal residue" evidence="2">
    <location>
        <position position="88"/>
    </location>
</feature>